<sequence length="614" mass="69345">MEPVRVRVVFEDRHMLSKSQRREGLKRCWVLLRPELDTVAALASHIVHSFGLHDACSSGIVLSMDQFVLPPFEATNIFKDKDILRLRKRYTLTEAIKGSHDANHIEDSEIMDKKRLRLCDNVILSEESGKELGGYLSKDEEDAGEQPMEALSPETPLGRKTGAKRKRDSNKLLTSKRKKTKLPRPEECPTVSPEAAVDIHLEYKENDSQEDGVKQKSSSRKHILADEAHTSKENASIGARMDHITDQWPVEAEENCRRDADEHNVNGSNKKSSSRNARRKKAKREWLREVKKSEKKELIQSEILENGTHQISELRHSCDQGNDVEEEVVPVVVKPGHIRFEPLGQSEQPSHKPVETLKWNGTVSKKKGQKWGREKNFSCRMDDDNIPPEQPNAESVVGGDDKKDLLTEFEKLFPITRLPKEGDVVAYRVVELSSSWCPELSSFRVGKVTSYSPTSMKIILVQVPQYPISFHEINEEGSGLQPDNSLYKEDGSLEIDFRSLHDVRLFNDDNATTTANIGQRGAMGTISAVGRQTSAARDNYEANGAAQPTENKQCGSWEEICQALDEKKAQLSQRNCWASWDRKATTTSNSWSYRALRRSALGPTVSLLRLNKDI</sequence>
<name>A0A1D1XTH2_9ARAE</name>
<reference evidence="4" key="1">
    <citation type="submission" date="2015-07" db="EMBL/GenBank/DDBJ databases">
        <title>Transcriptome Assembly of Anthurium amnicola.</title>
        <authorList>
            <person name="Suzuki J."/>
        </authorList>
    </citation>
    <scope>NUCLEOTIDE SEQUENCE</scope>
</reference>
<feature type="compositionally biased region" description="Basic residues" evidence="1">
    <location>
        <begin position="161"/>
        <end position="182"/>
    </location>
</feature>
<dbReference type="InterPro" id="IPR056398">
    <property type="entry name" value="Tudor_Coilin"/>
</dbReference>
<dbReference type="Pfam" id="PF15862">
    <property type="entry name" value="Coilin_N"/>
    <property type="match status" value="1"/>
</dbReference>
<evidence type="ECO:0000313" key="4">
    <source>
        <dbReference type="EMBL" id="JAT45675.1"/>
    </source>
</evidence>
<dbReference type="EMBL" id="GDJX01022261">
    <property type="protein sequence ID" value="JAT45675.1"/>
    <property type="molecule type" value="Transcribed_RNA"/>
</dbReference>
<feature type="compositionally biased region" description="Basic and acidic residues" evidence="1">
    <location>
        <begin position="197"/>
        <end position="214"/>
    </location>
</feature>
<feature type="compositionally biased region" description="Basic residues" evidence="1">
    <location>
        <begin position="272"/>
        <end position="283"/>
    </location>
</feature>
<dbReference type="AlphaFoldDB" id="A0A1D1XTH2"/>
<organism evidence="4">
    <name type="scientific">Anthurium amnicola</name>
    <dbReference type="NCBI Taxonomy" id="1678845"/>
    <lineage>
        <taxon>Eukaryota</taxon>
        <taxon>Viridiplantae</taxon>
        <taxon>Streptophyta</taxon>
        <taxon>Embryophyta</taxon>
        <taxon>Tracheophyta</taxon>
        <taxon>Spermatophyta</taxon>
        <taxon>Magnoliopsida</taxon>
        <taxon>Liliopsida</taxon>
        <taxon>Araceae</taxon>
        <taxon>Pothoideae</taxon>
        <taxon>Potheae</taxon>
        <taxon>Anthurium</taxon>
    </lineage>
</organism>
<protein>
    <submittedName>
        <fullName evidence="4">Coilin</fullName>
    </submittedName>
</protein>
<dbReference type="GO" id="GO:0030620">
    <property type="term" value="F:U2 snRNA binding"/>
    <property type="evidence" value="ECO:0007669"/>
    <property type="project" value="TreeGrafter"/>
</dbReference>
<gene>
    <name evidence="4" type="primary">coil_3</name>
    <name evidence="4" type="ORF">g.61636</name>
</gene>
<dbReference type="PANTHER" id="PTHR15197">
    <property type="entry name" value="COILIN P80"/>
    <property type="match status" value="1"/>
</dbReference>
<evidence type="ECO:0000259" key="2">
    <source>
        <dbReference type="Pfam" id="PF15862"/>
    </source>
</evidence>
<dbReference type="GO" id="GO:0030619">
    <property type="term" value="F:U1 snRNA binding"/>
    <property type="evidence" value="ECO:0007669"/>
    <property type="project" value="TreeGrafter"/>
</dbReference>
<proteinExistence type="predicted"/>
<dbReference type="InterPro" id="IPR024822">
    <property type="entry name" value="Coilin"/>
</dbReference>
<dbReference type="InterPro" id="IPR031722">
    <property type="entry name" value="Coilin_N"/>
</dbReference>
<dbReference type="GO" id="GO:0015030">
    <property type="term" value="C:Cajal body"/>
    <property type="evidence" value="ECO:0007669"/>
    <property type="project" value="TreeGrafter"/>
</dbReference>
<feature type="domain" description="Coilin N-terminal" evidence="2">
    <location>
        <begin position="4"/>
        <end position="247"/>
    </location>
</feature>
<evidence type="ECO:0000259" key="3">
    <source>
        <dbReference type="Pfam" id="PF23086"/>
    </source>
</evidence>
<evidence type="ECO:0000256" key="1">
    <source>
        <dbReference type="SAM" id="MobiDB-lite"/>
    </source>
</evidence>
<accession>A0A1D1XTH2</accession>
<feature type="domain" description="Coilin tudor" evidence="3">
    <location>
        <begin position="407"/>
        <end position="507"/>
    </location>
</feature>
<feature type="region of interest" description="Disordered" evidence="1">
    <location>
        <begin position="256"/>
        <end position="288"/>
    </location>
</feature>
<dbReference type="GO" id="GO:0000387">
    <property type="term" value="P:spliceosomal snRNP assembly"/>
    <property type="evidence" value="ECO:0007669"/>
    <property type="project" value="TreeGrafter"/>
</dbReference>
<feature type="compositionally biased region" description="Basic and acidic residues" evidence="1">
    <location>
        <begin position="223"/>
        <end position="232"/>
    </location>
</feature>
<dbReference type="PANTHER" id="PTHR15197:SF0">
    <property type="entry name" value="COILIN"/>
    <property type="match status" value="1"/>
</dbReference>
<dbReference type="Pfam" id="PF23086">
    <property type="entry name" value="Tudor_Coilin"/>
    <property type="match status" value="1"/>
</dbReference>
<feature type="region of interest" description="Disordered" evidence="1">
    <location>
        <begin position="133"/>
        <end position="234"/>
    </location>
</feature>